<dbReference type="PANTHER" id="PTHR12592:SF0">
    <property type="entry name" value="ATP-DEPENDENT (S)-NAD(P)H-HYDRATE DEHYDRATASE"/>
    <property type="match status" value="1"/>
</dbReference>
<dbReference type="AlphaFoldDB" id="W4S731"/>
<dbReference type="Gene3D" id="3.40.1190.20">
    <property type="match status" value="1"/>
</dbReference>
<evidence type="ECO:0000313" key="8">
    <source>
        <dbReference type="EMBL" id="GAE51769.1"/>
    </source>
</evidence>
<comment type="caution">
    <text evidence="6">Lacks conserved residue(s) required for the propagation of feature annotation.</text>
</comment>
<dbReference type="InterPro" id="IPR000631">
    <property type="entry name" value="CARKD"/>
</dbReference>
<feature type="binding site" evidence="6">
    <location>
        <position position="114"/>
    </location>
    <ligand>
        <name>(6S)-NADPHX</name>
        <dbReference type="ChEBI" id="CHEBI:64076"/>
    </ligand>
</feature>
<keyword evidence="2 6" id="KW-0067">ATP-binding</keyword>
<dbReference type="PANTHER" id="PTHR12592">
    <property type="entry name" value="ATP-DEPENDENT (S)-NAD(P)H-HYDRATE DEHYDRATASE FAMILY MEMBER"/>
    <property type="match status" value="1"/>
</dbReference>
<dbReference type="GO" id="GO:0052855">
    <property type="term" value="F:ADP-dependent NAD(P)H-hydrate dehydratase activity"/>
    <property type="evidence" value="ECO:0007669"/>
    <property type="project" value="UniProtKB-UniRule"/>
</dbReference>
<comment type="caution">
    <text evidence="8">The sequence shown here is derived from an EMBL/GenBank/DDBJ whole genome shotgun (WGS) entry which is preliminary data.</text>
</comment>
<gene>
    <name evidence="6" type="primary">nnrD</name>
    <name evidence="8" type="ORF">XPU_3301</name>
</gene>
<evidence type="ECO:0000313" key="9">
    <source>
        <dbReference type="Proteomes" id="UP000019143"/>
    </source>
</evidence>
<evidence type="ECO:0000256" key="1">
    <source>
        <dbReference type="ARBA" id="ARBA00022741"/>
    </source>
</evidence>
<keyword evidence="8" id="KW-0418">Kinase</keyword>
<dbReference type="EC" id="4.2.1.136" evidence="6"/>
<dbReference type="InterPro" id="IPR029056">
    <property type="entry name" value="Ribokinase-like"/>
</dbReference>
<dbReference type="CDD" id="cd01171">
    <property type="entry name" value="YXKO-related"/>
    <property type="match status" value="1"/>
</dbReference>
<protein>
    <recommendedName>
        <fullName evidence="6">ADP-dependent (S)-NAD(P)H-hydrate dehydratase</fullName>
        <ecNumber evidence="6">4.2.1.136</ecNumber>
    </recommendedName>
    <alternativeName>
        <fullName evidence="6">ADP-dependent NAD(P)HX dehydratase</fullName>
    </alternativeName>
</protein>
<evidence type="ECO:0000256" key="5">
    <source>
        <dbReference type="ARBA" id="ARBA00023239"/>
    </source>
</evidence>
<keyword evidence="3 6" id="KW-0521">NADP</keyword>
<dbReference type="PROSITE" id="PS51383">
    <property type="entry name" value="YJEF_C_3"/>
    <property type="match status" value="1"/>
</dbReference>
<dbReference type="GO" id="GO:0016301">
    <property type="term" value="F:kinase activity"/>
    <property type="evidence" value="ECO:0007669"/>
    <property type="project" value="UniProtKB-KW"/>
</dbReference>
<evidence type="ECO:0000256" key="4">
    <source>
        <dbReference type="ARBA" id="ARBA00023027"/>
    </source>
</evidence>
<dbReference type="SUPFAM" id="SSF53613">
    <property type="entry name" value="Ribokinase-like"/>
    <property type="match status" value="1"/>
</dbReference>
<comment type="catalytic activity">
    <reaction evidence="6">
        <text>(6S)-NADPHX + ADP = AMP + phosphate + NADPH + H(+)</text>
        <dbReference type="Rhea" id="RHEA:32235"/>
        <dbReference type="ChEBI" id="CHEBI:15378"/>
        <dbReference type="ChEBI" id="CHEBI:43474"/>
        <dbReference type="ChEBI" id="CHEBI:57783"/>
        <dbReference type="ChEBI" id="CHEBI:64076"/>
        <dbReference type="ChEBI" id="CHEBI:456215"/>
        <dbReference type="ChEBI" id="CHEBI:456216"/>
        <dbReference type="EC" id="4.2.1.136"/>
    </reaction>
</comment>
<name>W4S731_9XANT</name>
<dbReference type="GO" id="GO:0046496">
    <property type="term" value="P:nicotinamide nucleotide metabolic process"/>
    <property type="evidence" value="ECO:0007669"/>
    <property type="project" value="UniProtKB-UniRule"/>
</dbReference>
<keyword evidence="1 6" id="KW-0547">Nucleotide-binding</keyword>
<comment type="similarity">
    <text evidence="6">Belongs to the NnrD/CARKD family.</text>
</comment>
<feature type="binding site" evidence="6">
    <location>
        <position position="44"/>
    </location>
    <ligand>
        <name>(6S)-NADPHX</name>
        <dbReference type="ChEBI" id="CHEBI:64076"/>
    </ligand>
</feature>
<feature type="domain" description="YjeF C-terminal" evidence="7">
    <location>
        <begin position="9"/>
        <end position="211"/>
    </location>
</feature>
<dbReference type="Proteomes" id="UP000019143">
    <property type="component" value="Unassembled WGS sequence"/>
</dbReference>
<dbReference type="Pfam" id="PF01256">
    <property type="entry name" value="Carb_kinase"/>
    <property type="match status" value="1"/>
</dbReference>
<feature type="binding site" evidence="6">
    <location>
        <position position="265"/>
    </location>
    <ligand>
        <name>(6S)-NADPHX</name>
        <dbReference type="ChEBI" id="CHEBI:64076"/>
    </ligand>
</feature>
<comment type="cofactor">
    <cofactor evidence="6">
        <name>Mg(2+)</name>
        <dbReference type="ChEBI" id="CHEBI:18420"/>
    </cofactor>
</comment>
<dbReference type="EMBL" id="BAVB01000322">
    <property type="protein sequence ID" value="GAE51769.1"/>
    <property type="molecule type" value="Genomic_DNA"/>
</dbReference>
<evidence type="ECO:0000256" key="2">
    <source>
        <dbReference type="ARBA" id="ARBA00022840"/>
    </source>
</evidence>
<evidence type="ECO:0000259" key="7">
    <source>
        <dbReference type="PROSITE" id="PS51383"/>
    </source>
</evidence>
<keyword evidence="5 6" id="KW-0456">Lyase</keyword>
<accession>W4S731</accession>
<feature type="binding site" evidence="6">
    <location>
        <begin position="197"/>
        <end position="201"/>
    </location>
    <ligand>
        <name>AMP</name>
        <dbReference type="ChEBI" id="CHEBI:456215"/>
    </ligand>
</feature>
<organism evidence="8 9">
    <name type="scientific">Xanthomonas arboricola pv. pruni str. MAFF 311562</name>
    <dbReference type="NCBI Taxonomy" id="1414836"/>
    <lineage>
        <taxon>Bacteria</taxon>
        <taxon>Pseudomonadati</taxon>
        <taxon>Pseudomonadota</taxon>
        <taxon>Gammaproteobacteria</taxon>
        <taxon>Lysobacterales</taxon>
        <taxon>Lysobacteraceae</taxon>
        <taxon>Xanthomonas</taxon>
    </lineage>
</organism>
<comment type="function">
    <text evidence="6">Catalyzes the dehydration of the S-form of NAD(P)HX at the expense of ADP, which is converted to AMP. Together with NAD(P)HX epimerase, which catalyzes the epimerization of the S- and R-forms, the enzyme allows the repair of both epimers of NAD(P)HX, a damaged form of NAD(P)H that is a result of enzymatic or heat-dependent hydration.</text>
</comment>
<keyword evidence="8" id="KW-0808">Transferase</keyword>
<dbReference type="GO" id="GO:0052856">
    <property type="term" value="F:NAD(P)HX epimerase activity"/>
    <property type="evidence" value="ECO:0007669"/>
    <property type="project" value="TreeGrafter"/>
</dbReference>
<keyword evidence="4 6" id="KW-0520">NAD</keyword>
<dbReference type="GO" id="GO:0110051">
    <property type="term" value="P:metabolite repair"/>
    <property type="evidence" value="ECO:0007669"/>
    <property type="project" value="TreeGrafter"/>
</dbReference>
<evidence type="ECO:0000256" key="6">
    <source>
        <dbReference type="HAMAP-Rule" id="MF_01965"/>
    </source>
</evidence>
<proteinExistence type="inferred from homology"/>
<dbReference type="HAMAP" id="MF_01965">
    <property type="entry name" value="NADHX_dehydratase"/>
    <property type="match status" value="1"/>
</dbReference>
<reference evidence="8 9" key="1">
    <citation type="submission" date="2014-01" db="EMBL/GenBank/DDBJ databases">
        <title>Genome sequence and analysis of Xanthomonas arboricola pv. pruni.</title>
        <authorList>
            <person name="Fujikawa T."/>
            <person name="Nakazono-Nagaoka E."/>
        </authorList>
    </citation>
    <scope>NUCLEOTIDE SEQUENCE [LARGE SCALE GENOMIC DNA]</scope>
    <source>
        <strain evidence="9">MAFF 311562</strain>
    </source>
</reference>
<feature type="binding site" evidence="6">
    <location>
        <position position="160"/>
    </location>
    <ligand>
        <name>(6S)-NADPHX</name>
        <dbReference type="ChEBI" id="CHEBI:64076"/>
    </ligand>
</feature>
<comment type="subunit">
    <text evidence="6">Homotetramer.</text>
</comment>
<comment type="catalytic activity">
    <reaction evidence="6">
        <text>(6S)-NADHX + ADP = AMP + phosphate + NADH + H(+)</text>
        <dbReference type="Rhea" id="RHEA:32223"/>
        <dbReference type="ChEBI" id="CHEBI:15378"/>
        <dbReference type="ChEBI" id="CHEBI:43474"/>
        <dbReference type="ChEBI" id="CHEBI:57945"/>
        <dbReference type="ChEBI" id="CHEBI:64074"/>
        <dbReference type="ChEBI" id="CHEBI:456215"/>
        <dbReference type="ChEBI" id="CHEBI:456216"/>
        <dbReference type="EC" id="4.2.1.136"/>
    </reaction>
</comment>
<sequence>MAAPRVRTLTAAALRSMPLPAPGGDKEQRGRVLIVGGSMRVPGAVLLAGEAALRTGAGKLQIATAASVAPGMALAVPEALVLGLAQNGQGEIVRGHRALDGAMAACDAAVIGPGMASSATTTAMVRRAAEQAVCTLVLDAGALSRGLRAPIGRPFVLTPHAGEMATLAGDDKAAVEAAPGAYALKFAQKLRSVVIVKGADSFIAGPDGVVWMHRGGGVRVGHVRVWRCAGRIDCRVCRARLRCVDRCGMGRVCACGGGQAVGQADWASGVPGARAWAGSAWDSGSVGAPLIDARRGDAARRQKVLLQRERGCGEGTFAGVVGLSFQTGLMLFP</sequence>
<dbReference type="GO" id="GO:0005524">
    <property type="term" value="F:ATP binding"/>
    <property type="evidence" value="ECO:0007669"/>
    <property type="project" value="UniProtKB-KW"/>
</dbReference>
<evidence type="ECO:0000256" key="3">
    <source>
        <dbReference type="ARBA" id="ARBA00022857"/>
    </source>
</evidence>